<name>A0A839STF9_9PROT</name>
<feature type="transmembrane region" description="Helical" evidence="1">
    <location>
        <begin position="21"/>
        <end position="40"/>
    </location>
</feature>
<organism evidence="3 4">
    <name type="scientific">Limibacillus halophilus</name>
    <dbReference type="NCBI Taxonomy" id="1579333"/>
    <lineage>
        <taxon>Bacteria</taxon>
        <taxon>Pseudomonadati</taxon>
        <taxon>Pseudomonadota</taxon>
        <taxon>Alphaproteobacteria</taxon>
        <taxon>Rhodospirillales</taxon>
        <taxon>Rhodovibrionaceae</taxon>
        <taxon>Limibacillus</taxon>
    </lineage>
</organism>
<dbReference type="SUPFAM" id="SSF81469">
    <property type="entry name" value="Bacterial aa3 type cytochrome c oxidase subunit IV"/>
    <property type="match status" value="1"/>
</dbReference>
<dbReference type="RefSeq" id="WP_183415854.1">
    <property type="nucleotide sequence ID" value="NZ_JACHXA010000003.1"/>
</dbReference>
<accession>A0A839STF9</accession>
<dbReference type="Proteomes" id="UP000581135">
    <property type="component" value="Unassembled WGS sequence"/>
</dbReference>
<reference evidence="3 4" key="1">
    <citation type="submission" date="2020-08" db="EMBL/GenBank/DDBJ databases">
        <title>Genomic Encyclopedia of Type Strains, Phase III (KMG-III): the genomes of soil and plant-associated and newly described type strains.</title>
        <authorList>
            <person name="Whitman W."/>
        </authorList>
    </citation>
    <scope>NUCLEOTIDE SEQUENCE [LARGE SCALE GENOMIC DNA]</scope>
    <source>
        <strain evidence="3 4">CECT 8803</strain>
    </source>
</reference>
<protein>
    <recommendedName>
        <fullName evidence="2">Cytochrome c oxidase subunit IV bacterial aa3 type domain-containing protein</fullName>
    </recommendedName>
</protein>
<dbReference type="EMBL" id="JACHXA010000003">
    <property type="protein sequence ID" value="MBB3065044.1"/>
    <property type="molecule type" value="Genomic_DNA"/>
</dbReference>
<keyword evidence="1" id="KW-0472">Membrane</keyword>
<dbReference type="InterPro" id="IPR036596">
    <property type="entry name" value="Cyt-C_aa3_sf"/>
</dbReference>
<proteinExistence type="predicted"/>
<evidence type="ECO:0000313" key="3">
    <source>
        <dbReference type="EMBL" id="MBB3065044.1"/>
    </source>
</evidence>
<keyword evidence="4" id="KW-1185">Reference proteome</keyword>
<comment type="caution">
    <text evidence="3">The sequence shown here is derived from an EMBL/GenBank/DDBJ whole genome shotgun (WGS) entry which is preliminary data.</text>
</comment>
<evidence type="ECO:0000259" key="2">
    <source>
        <dbReference type="Pfam" id="PF07835"/>
    </source>
</evidence>
<keyword evidence="1" id="KW-0812">Transmembrane</keyword>
<evidence type="ECO:0000256" key="1">
    <source>
        <dbReference type="SAM" id="Phobius"/>
    </source>
</evidence>
<sequence>MPYEDLTRERQKSYEGFIRSGTIGTAVVAVLLFILVVAIIA</sequence>
<feature type="domain" description="Cytochrome c oxidase subunit IV bacterial aa3 type" evidence="2">
    <location>
        <begin position="9"/>
        <end position="37"/>
    </location>
</feature>
<gene>
    <name evidence="3" type="ORF">FHR98_001323</name>
</gene>
<dbReference type="Gene3D" id="1.20.5.160">
    <property type="entry name" value="Bacterial aa3 type cytochrome c oxidase subunit IV"/>
    <property type="match status" value="1"/>
</dbReference>
<evidence type="ECO:0000313" key="4">
    <source>
        <dbReference type="Proteomes" id="UP000581135"/>
    </source>
</evidence>
<dbReference type="AlphaFoldDB" id="A0A839STF9"/>
<keyword evidence="1" id="KW-1133">Transmembrane helix</keyword>
<dbReference type="InterPro" id="IPR012422">
    <property type="entry name" value="Cyt_c_oxidase_su4_bac-aa3"/>
</dbReference>
<dbReference type="Pfam" id="PF07835">
    <property type="entry name" value="COX4_pro_2"/>
    <property type="match status" value="1"/>
</dbReference>